<dbReference type="InterPro" id="IPR004843">
    <property type="entry name" value="Calcineurin-like_PHP"/>
</dbReference>
<dbReference type="PANTHER" id="PTHR22953">
    <property type="entry name" value="ACID PHOSPHATASE RELATED"/>
    <property type="match status" value="1"/>
</dbReference>
<evidence type="ECO:0000313" key="3">
    <source>
        <dbReference type="EMBL" id="PBD19871.1"/>
    </source>
</evidence>
<evidence type="ECO:0000256" key="1">
    <source>
        <dbReference type="ARBA" id="ARBA00022729"/>
    </source>
</evidence>
<reference evidence="3" key="1">
    <citation type="submission" date="2017-09" db="EMBL/GenBank/DDBJ databases">
        <title>Yangia sp. SAOS 153D whole genome sequencing.</title>
        <authorList>
            <person name="Verma A."/>
            <person name="Krishnamurthi S."/>
        </authorList>
    </citation>
    <scope>NUCLEOTIDE SEQUENCE [LARGE SCALE GENOMIC DNA]</scope>
    <source>
        <strain evidence="3">SAOS 153D</strain>
    </source>
</reference>
<evidence type="ECO:0000259" key="2">
    <source>
        <dbReference type="Pfam" id="PF00149"/>
    </source>
</evidence>
<feature type="domain" description="Calcineurin-like phosphoesterase" evidence="2">
    <location>
        <begin position="123"/>
        <end position="269"/>
    </location>
</feature>
<keyword evidence="1" id="KW-0732">Signal</keyword>
<dbReference type="InterPro" id="IPR029052">
    <property type="entry name" value="Metallo-depent_PP-like"/>
</dbReference>
<dbReference type="SUPFAM" id="SSF56300">
    <property type="entry name" value="Metallo-dependent phosphatases"/>
    <property type="match status" value="1"/>
</dbReference>
<dbReference type="Gene3D" id="3.60.21.10">
    <property type="match status" value="1"/>
</dbReference>
<gene>
    <name evidence="3" type="ORF">CLG85_07070</name>
</gene>
<dbReference type="OrthoDB" id="9809781at2"/>
<protein>
    <submittedName>
        <fullName evidence="3">Alkaline phosphatase</fullName>
    </submittedName>
</protein>
<dbReference type="Pfam" id="PF00149">
    <property type="entry name" value="Metallophos"/>
    <property type="match status" value="1"/>
</dbReference>
<dbReference type="InterPro" id="IPR039331">
    <property type="entry name" value="PAPs-like"/>
</dbReference>
<name>A0A2A3JXF7_9RHOB</name>
<comment type="caution">
    <text evidence="3">The sequence shown here is derived from an EMBL/GenBank/DDBJ whole genome shotgun (WGS) entry which is preliminary data.</text>
</comment>
<sequence length="356" mass="37912">MRHIPMRKSALLAAVLTPFLLIAAIESQWPAYAAYELGGVDATSGVDSGATPQDVLSAVGEAQGDPLTLLAVGDIANCAEAPGLASAFPVSANLLGLASAFDPATAPAVPTVELMAQWPNAPVLALGDLVYSSGKPVEFSDCFDPLWKDNRARTLPTPGNHEYNTPDAFGYYQYWGERAGPGDLGYYATHHGNWLILSLNSETDASPGSPQALWLKKTLAASPEACVLAFYHRPAYSLMERGGRDNAVALFRQLEQAGASVVLNGHNHFYERTLPLDAEGSPDAENGTVSFTVGTGGETSREMPTLDTTAKAIFGHLGVLRLELGQDGYRWWFEDAESGATMDAGQAPCVLRRTRA</sequence>
<organism evidence="3">
    <name type="scientific">Alloyangia mangrovi</name>
    <dbReference type="NCBI Taxonomy" id="1779329"/>
    <lineage>
        <taxon>Bacteria</taxon>
        <taxon>Pseudomonadati</taxon>
        <taxon>Pseudomonadota</taxon>
        <taxon>Alphaproteobacteria</taxon>
        <taxon>Rhodobacterales</taxon>
        <taxon>Roseobacteraceae</taxon>
        <taxon>Alloyangia</taxon>
    </lineage>
</organism>
<dbReference type="AlphaFoldDB" id="A0A2A3JXF7"/>
<dbReference type="PANTHER" id="PTHR22953:SF153">
    <property type="entry name" value="PURPLE ACID PHOSPHATASE"/>
    <property type="match status" value="1"/>
</dbReference>
<accession>A0A2A3JXF7</accession>
<dbReference type="EMBL" id="NTHN01000089">
    <property type="protein sequence ID" value="PBD19871.1"/>
    <property type="molecule type" value="Genomic_DNA"/>
</dbReference>
<proteinExistence type="predicted"/>
<dbReference type="GO" id="GO:0003993">
    <property type="term" value="F:acid phosphatase activity"/>
    <property type="evidence" value="ECO:0007669"/>
    <property type="project" value="InterPro"/>
</dbReference>